<keyword evidence="6" id="KW-1185">Reference proteome</keyword>
<comment type="catalytic activity">
    <reaction evidence="4">
        <text>chorismate = 3-[(1-carboxyvinyl)-oxy]benzoate + H2O</text>
        <dbReference type="Rhea" id="RHEA:40051"/>
        <dbReference type="ChEBI" id="CHEBI:15377"/>
        <dbReference type="ChEBI" id="CHEBI:29748"/>
        <dbReference type="ChEBI" id="CHEBI:76981"/>
        <dbReference type="EC" id="4.2.1.151"/>
    </reaction>
</comment>
<name>A0A4V2J4G7_9BACL</name>
<comment type="function">
    <text evidence="4">Catalyzes the dehydration of chorismate into 3-[(1-carboxyvinyl)oxy]benzoate, a step in the biosynthesis of menaquinone (MK, vitamin K2).</text>
</comment>
<protein>
    <recommendedName>
        <fullName evidence="4">Chorismate dehydratase</fullName>
        <ecNumber evidence="4">4.2.1.151</ecNumber>
    </recommendedName>
    <alternativeName>
        <fullName evidence="4">Menaquinone biosynthetic enzyme MqnA</fullName>
    </alternativeName>
</protein>
<dbReference type="GO" id="GO:0016836">
    <property type="term" value="F:hydro-lyase activity"/>
    <property type="evidence" value="ECO:0007669"/>
    <property type="project" value="UniProtKB-UniRule"/>
</dbReference>
<dbReference type="EC" id="4.2.1.151" evidence="4"/>
<dbReference type="SUPFAM" id="SSF53850">
    <property type="entry name" value="Periplasmic binding protein-like II"/>
    <property type="match status" value="1"/>
</dbReference>
<dbReference type="Pfam" id="PF02621">
    <property type="entry name" value="VitK2_biosynth"/>
    <property type="match status" value="1"/>
</dbReference>
<comment type="pathway">
    <text evidence="1 4">Quinol/quinone metabolism; menaquinone biosynthesis.</text>
</comment>
<evidence type="ECO:0000256" key="3">
    <source>
        <dbReference type="ARBA" id="ARBA00023239"/>
    </source>
</evidence>
<dbReference type="GO" id="GO:0009234">
    <property type="term" value="P:menaquinone biosynthetic process"/>
    <property type="evidence" value="ECO:0007669"/>
    <property type="project" value="UniProtKB-UniRule"/>
</dbReference>
<comment type="similarity">
    <text evidence="4">Belongs to the MqnA/MqnD family. MqnA subfamily.</text>
</comment>
<accession>A0A4V2J4G7</accession>
<dbReference type="CDD" id="cd13634">
    <property type="entry name" value="PBP2_Sco4506"/>
    <property type="match status" value="1"/>
</dbReference>
<comment type="caution">
    <text evidence="5">The sequence shown here is derived from an EMBL/GenBank/DDBJ whole genome shotgun (WGS) entry which is preliminary data.</text>
</comment>
<gene>
    <name evidence="4" type="primary">mqnA</name>
    <name evidence="5" type="ORF">EYB31_09025</name>
</gene>
<dbReference type="OrthoDB" id="9810112at2"/>
<evidence type="ECO:0000256" key="4">
    <source>
        <dbReference type="HAMAP-Rule" id="MF_00995"/>
    </source>
</evidence>
<reference evidence="5 6" key="1">
    <citation type="submission" date="2019-02" db="EMBL/GenBank/DDBJ databases">
        <title>Paenibacillus sp. nov., isolated from surface-sterilized tissue of Thalictrum simplex L.</title>
        <authorList>
            <person name="Tuo L."/>
        </authorList>
    </citation>
    <scope>NUCLEOTIDE SEQUENCE [LARGE SCALE GENOMIC DNA]</scope>
    <source>
        <strain evidence="5 6">N2SHLJ1</strain>
    </source>
</reference>
<dbReference type="InterPro" id="IPR003773">
    <property type="entry name" value="Menaquinone_biosynth"/>
</dbReference>
<dbReference type="Proteomes" id="UP000293142">
    <property type="component" value="Unassembled WGS sequence"/>
</dbReference>
<evidence type="ECO:0000256" key="2">
    <source>
        <dbReference type="ARBA" id="ARBA00022428"/>
    </source>
</evidence>
<sequence>MNMMERPVRIGQIDYTNVWPVFYYFPLAEFQGTVELVHQVPTSLNKAMAEGDVAMGPISAFSYGEHFKDYVLYPDLSVSALRDVKSLLFFHRKPLDELDGAHIALPTTSATTVNLLKIILQKFYGLKPRYTYAAPSLSAMMESMDAALLIGDDAIRASWTDHGYMVTDLGAEWEKHTGLWMTFAVWAIRKDTLQAKPELVSRIHEAFVQSKVKSLAEPEGMVHEAKERIGGTEDYWRSYFANLCYDFGPQQWEGLSAYYQYAWELGLLDNKVPLQIWSKDSVVQVK</sequence>
<evidence type="ECO:0000313" key="6">
    <source>
        <dbReference type="Proteomes" id="UP000293142"/>
    </source>
</evidence>
<evidence type="ECO:0000256" key="1">
    <source>
        <dbReference type="ARBA" id="ARBA00004863"/>
    </source>
</evidence>
<organism evidence="5 6">
    <name type="scientific">Paenibacillus thalictri</name>
    <dbReference type="NCBI Taxonomy" id="2527873"/>
    <lineage>
        <taxon>Bacteria</taxon>
        <taxon>Bacillati</taxon>
        <taxon>Bacillota</taxon>
        <taxon>Bacilli</taxon>
        <taxon>Bacillales</taxon>
        <taxon>Paenibacillaceae</taxon>
        <taxon>Paenibacillus</taxon>
    </lineage>
</organism>
<dbReference type="HAMAP" id="MF_00995">
    <property type="entry name" value="MqnA"/>
    <property type="match status" value="1"/>
</dbReference>
<proteinExistence type="inferred from homology"/>
<evidence type="ECO:0000313" key="5">
    <source>
        <dbReference type="EMBL" id="TBL79742.1"/>
    </source>
</evidence>
<dbReference type="AlphaFoldDB" id="A0A4V2J4G7"/>
<dbReference type="UniPathway" id="UPA00079"/>
<dbReference type="Gene3D" id="3.40.190.10">
    <property type="entry name" value="Periplasmic binding protein-like II"/>
    <property type="match status" value="2"/>
</dbReference>
<dbReference type="EMBL" id="SIRE01000006">
    <property type="protein sequence ID" value="TBL79742.1"/>
    <property type="molecule type" value="Genomic_DNA"/>
</dbReference>
<dbReference type="InterPro" id="IPR030868">
    <property type="entry name" value="MqnA"/>
</dbReference>
<dbReference type="PANTHER" id="PTHR37690">
    <property type="entry name" value="CHORISMATE DEHYDRATASE"/>
    <property type="match status" value="1"/>
</dbReference>
<dbReference type="RefSeq" id="WP_131012986.1">
    <property type="nucleotide sequence ID" value="NZ_SIRE01000006.1"/>
</dbReference>
<keyword evidence="2 4" id="KW-0474">Menaquinone biosynthesis</keyword>
<dbReference type="PANTHER" id="PTHR37690:SF1">
    <property type="entry name" value="CHORISMATE DEHYDRATASE"/>
    <property type="match status" value="1"/>
</dbReference>
<keyword evidence="3 4" id="KW-0456">Lyase</keyword>